<organism evidence="3 4">
    <name type="scientific">Saltatorellus ferox</name>
    <dbReference type="NCBI Taxonomy" id="2528018"/>
    <lineage>
        <taxon>Bacteria</taxon>
        <taxon>Pseudomonadati</taxon>
        <taxon>Planctomycetota</taxon>
        <taxon>Planctomycetia</taxon>
        <taxon>Planctomycetia incertae sedis</taxon>
        <taxon>Saltatorellus</taxon>
    </lineage>
</organism>
<evidence type="ECO:0000313" key="4">
    <source>
        <dbReference type="Proteomes" id="UP000320390"/>
    </source>
</evidence>
<dbReference type="Proteomes" id="UP000320390">
    <property type="component" value="Chromosome"/>
</dbReference>
<dbReference type="SUPFAM" id="SSF50156">
    <property type="entry name" value="PDZ domain-like"/>
    <property type="match status" value="1"/>
</dbReference>
<dbReference type="AlphaFoldDB" id="A0A518EW35"/>
<dbReference type="Pfam" id="PF13180">
    <property type="entry name" value="PDZ_2"/>
    <property type="match status" value="1"/>
</dbReference>
<evidence type="ECO:0000313" key="3">
    <source>
        <dbReference type="EMBL" id="QDV08303.1"/>
    </source>
</evidence>
<reference evidence="3 4" key="1">
    <citation type="submission" date="2019-02" db="EMBL/GenBank/DDBJ databases">
        <title>Deep-cultivation of Planctomycetes and their phenomic and genomic characterization uncovers novel biology.</title>
        <authorList>
            <person name="Wiegand S."/>
            <person name="Jogler M."/>
            <person name="Boedeker C."/>
            <person name="Pinto D."/>
            <person name="Vollmers J."/>
            <person name="Rivas-Marin E."/>
            <person name="Kohn T."/>
            <person name="Peeters S.H."/>
            <person name="Heuer A."/>
            <person name="Rast P."/>
            <person name="Oberbeckmann S."/>
            <person name="Bunk B."/>
            <person name="Jeske O."/>
            <person name="Meyerdierks A."/>
            <person name="Storesund J.E."/>
            <person name="Kallscheuer N."/>
            <person name="Luecker S."/>
            <person name="Lage O.M."/>
            <person name="Pohl T."/>
            <person name="Merkel B.J."/>
            <person name="Hornburger P."/>
            <person name="Mueller R.-W."/>
            <person name="Bruemmer F."/>
            <person name="Labrenz M."/>
            <person name="Spormann A.M."/>
            <person name="Op den Camp H."/>
            <person name="Overmann J."/>
            <person name="Amann R."/>
            <person name="Jetten M.S.M."/>
            <person name="Mascher T."/>
            <person name="Medema M.H."/>
            <person name="Devos D.P."/>
            <person name="Kaster A.-K."/>
            <person name="Ovreas L."/>
            <person name="Rohde M."/>
            <person name="Galperin M.Y."/>
            <person name="Jogler C."/>
        </authorList>
    </citation>
    <scope>NUCLEOTIDE SEQUENCE [LARGE SCALE GENOMIC DNA]</scope>
    <source>
        <strain evidence="3 4">Poly30</strain>
    </source>
</reference>
<dbReference type="Gene3D" id="2.30.42.10">
    <property type="match status" value="2"/>
</dbReference>
<dbReference type="PROSITE" id="PS50106">
    <property type="entry name" value="PDZ"/>
    <property type="match status" value="1"/>
</dbReference>
<feature type="domain" description="PDZ" evidence="2">
    <location>
        <begin position="44"/>
        <end position="134"/>
    </location>
</feature>
<dbReference type="SMART" id="SM00228">
    <property type="entry name" value="PDZ"/>
    <property type="match status" value="1"/>
</dbReference>
<keyword evidence="1" id="KW-0732">Signal</keyword>
<dbReference type="InterPro" id="IPR001478">
    <property type="entry name" value="PDZ"/>
</dbReference>
<dbReference type="InterPro" id="IPR036034">
    <property type="entry name" value="PDZ_sf"/>
</dbReference>
<dbReference type="OrthoDB" id="291337at2"/>
<name>A0A518EW35_9BACT</name>
<evidence type="ECO:0000256" key="1">
    <source>
        <dbReference type="SAM" id="SignalP"/>
    </source>
</evidence>
<dbReference type="EMBL" id="CP036434">
    <property type="protein sequence ID" value="QDV08303.1"/>
    <property type="molecule type" value="Genomic_DNA"/>
</dbReference>
<keyword evidence="4" id="KW-1185">Reference proteome</keyword>
<evidence type="ECO:0000259" key="2">
    <source>
        <dbReference type="PROSITE" id="PS50106"/>
    </source>
</evidence>
<feature type="chain" id="PRO_5022240854" description="PDZ domain-containing protein" evidence="1">
    <location>
        <begin position="26"/>
        <end position="309"/>
    </location>
</feature>
<accession>A0A518EW35</accession>
<feature type="signal peptide" evidence="1">
    <location>
        <begin position="1"/>
        <end position="25"/>
    </location>
</feature>
<dbReference type="RefSeq" id="WP_145200713.1">
    <property type="nucleotide sequence ID" value="NZ_CP036434.1"/>
</dbReference>
<proteinExistence type="predicted"/>
<gene>
    <name evidence="3" type="ORF">Poly30_38400</name>
</gene>
<protein>
    <recommendedName>
        <fullName evidence="2">PDZ domain-containing protein</fullName>
    </recommendedName>
</protein>
<sequence length="309" mass="33021" precursor="true">MTPSSLPRGRSLLPALIAVPLALLGACQSAPDRSIPDPLPETLEWAIPTVDSTAFLGLDVRENDSGSLEELSFDPGVRVHSVIERSPAMAAGVRVDDVLLTFDGTSVATPSDLAALLGSAKGGDQVTLGMQRGDTVFDVTITLKGGGSASDPMAEEAYVLDPARTRGAWGTNDGAVLVARAEDGPVGNLPLGTRVIALDDQRIVSGRGLVRRLIGRSPGETVELRVEAPGTGRESEVEITLQDEGRRLTRFSVPVLATYDAAADRTRESFVLLDLYFISLFRYQREGSEKNWTVLRFFQWSSGVGALDE</sequence>